<organism evidence="1">
    <name type="scientific">bioreactor metagenome</name>
    <dbReference type="NCBI Taxonomy" id="1076179"/>
    <lineage>
        <taxon>unclassified sequences</taxon>
        <taxon>metagenomes</taxon>
        <taxon>ecological metagenomes</taxon>
    </lineage>
</organism>
<evidence type="ECO:0000313" key="1">
    <source>
        <dbReference type="EMBL" id="MPM96761.1"/>
    </source>
</evidence>
<name>A0A645E5B1_9ZZZZ</name>
<gene>
    <name evidence="1" type="ORF">SDC9_143926</name>
</gene>
<reference evidence="1" key="1">
    <citation type="submission" date="2019-08" db="EMBL/GenBank/DDBJ databases">
        <authorList>
            <person name="Kucharzyk K."/>
            <person name="Murdoch R.W."/>
            <person name="Higgins S."/>
            <person name="Loffler F."/>
        </authorList>
    </citation>
    <scope>NUCLEOTIDE SEQUENCE</scope>
</reference>
<dbReference type="SUPFAM" id="SSF53335">
    <property type="entry name" value="S-adenosyl-L-methionine-dependent methyltransferases"/>
    <property type="match status" value="1"/>
</dbReference>
<proteinExistence type="predicted"/>
<dbReference type="AlphaFoldDB" id="A0A645E5B1"/>
<comment type="caution">
    <text evidence="1">The sequence shown here is derived from an EMBL/GenBank/DDBJ whole genome shotgun (WGS) entry which is preliminary data.</text>
</comment>
<evidence type="ECO:0008006" key="2">
    <source>
        <dbReference type="Google" id="ProtNLM"/>
    </source>
</evidence>
<protein>
    <recommendedName>
        <fullName evidence="2">DNA adenine methylase</fullName>
    </recommendedName>
</protein>
<sequence length="227" mass="26568">MKEERPDAIVIYNDFDNYSRRVASIENTNRLLAQFRKMLKNEPVDKVVSKEARTAILKAIQYEEKKSGYVDYITISSSLLFSMNYATNYADLVKQTIYNKIRKNDYEPAPDYLTDVDIVSMDYRLLFDRWKHVPGVVFLVDPPYLSTDCGTYSNYWKLANYLDVLQTLKGTNYYYFTSNKSSILELTDWIEQNLCGENPFNSAKRVDMNARMNHNSGYTDIMLYKSI</sequence>
<dbReference type="EMBL" id="VSSQ01043109">
    <property type="protein sequence ID" value="MPM96761.1"/>
    <property type="molecule type" value="Genomic_DNA"/>
</dbReference>
<dbReference type="InterPro" id="IPR029063">
    <property type="entry name" value="SAM-dependent_MTases_sf"/>
</dbReference>
<accession>A0A645E5B1</accession>